<dbReference type="EMBL" id="AK373896">
    <property type="protein sequence ID" value="BAK05093.1"/>
    <property type="molecule type" value="mRNA"/>
</dbReference>
<evidence type="ECO:0000313" key="1">
    <source>
        <dbReference type="EMBL" id="BAK05093.1"/>
    </source>
</evidence>
<organism evidence="1">
    <name type="scientific">Hordeum vulgare subsp. vulgare</name>
    <name type="common">Domesticated barley</name>
    <dbReference type="NCBI Taxonomy" id="112509"/>
    <lineage>
        <taxon>Eukaryota</taxon>
        <taxon>Viridiplantae</taxon>
        <taxon>Streptophyta</taxon>
        <taxon>Embryophyta</taxon>
        <taxon>Tracheophyta</taxon>
        <taxon>Spermatophyta</taxon>
        <taxon>Magnoliopsida</taxon>
        <taxon>Liliopsida</taxon>
        <taxon>Poales</taxon>
        <taxon>Poaceae</taxon>
        <taxon>BOP clade</taxon>
        <taxon>Pooideae</taxon>
        <taxon>Triticodae</taxon>
        <taxon>Triticeae</taxon>
        <taxon>Hordeinae</taxon>
        <taxon>Hordeum</taxon>
    </lineage>
</organism>
<sequence>MASKYASFSTTGCPTKKAKKAADADTKEALVAMRRKCAVFFPSVLLLSDLASRSTPVERTRY</sequence>
<protein>
    <submittedName>
        <fullName evidence="1">Predicted protein</fullName>
    </submittedName>
</protein>
<name>F2ECM1_HORVV</name>
<accession>F2ECM1</accession>
<dbReference type="AlphaFoldDB" id="F2ECM1"/>
<proteinExistence type="evidence at transcript level"/>
<reference evidence="1" key="1">
    <citation type="journal article" date="2011" name="Plant Physiol.">
        <title>Comprehensive sequence analysis of 24,783 barley full-length cDNAs derived from 12 clone libraries.</title>
        <authorList>
            <person name="Matsumoto T."/>
            <person name="Tanaka T."/>
            <person name="Sakai H."/>
            <person name="Amano N."/>
            <person name="Kanamori H."/>
            <person name="Kurita K."/>
            <person name="Kikuta A."/>
            <person name="Kamiya K."/>
            <person name="Yamamoto M."/>
            <person name="Ikawa H."/>
            <person name="Fujii N."/>
            <person name="Hori K."/>
            <person name="Itoh T."/>
            <person name="Sato K."/>
        </authorList>
    </citation>
    <scope>NUCLEOTIDE SEQUENCE</scope>
    <source>
        <tissue evidence="1">Flower</tissue>
    </source>
</reference>